<dbReference type="GO" id="GO:0004462">
    <property type="term" value="F:lactoylglutathione lyase activity"/>
    <property type="evidence" value="ECO:0007669"/>
    <property type="project" value="TreeGrafter"/>
</dbReference>
<gene>
    <name evidence="1" type="ORF">OIU84_027418</name>
</gene>
<name>A0AAD6KFG5_9ROSI</name>
<keyword evidence="2" id="KW-1185">Reference proteome</keyword>
<dbReference type="GO" id="GO:0005737">
    <property type="term" value="C:cytoplasm"/>
    <property type="evidence" value="ECO:0007669"/>
    <property type="project" value="TreeGrafter"/>
</dbReference>
<organism evidence="1 2">
    <name type="scientific">Salix udensis</name>
    <dbReference type="NCBI Taxonomy" id="889485"/>
    <lineage>
        <taxon>Eukaryota</taxon>
        <taxon>Viridiplantae</taxon>
        <taxon>Streptophyta</taxon>
        <taxon>Embryophyta</taxon>
        <taxon>Tracheophyta</taxon>
        <taxon>Spermatophyta</taxon>
        <taxon>Magnoliopsida</taxon>
        <taxon>eudicotyledons</taxon>
        <taxon>Gunneridae</taxon>
        <taxon>Pentapetalae</taxon>
        <taxon>rosids</taxon>
        <taxon>fabids</taxon>
        <taxon>Malpighiales</taxon>
        <taxon>Salicaceae</taxon>
        <taxon>Saliceae</taxon>
        <taxon>Salix</taxon>
    </lineage>
</organism>
<dbReference type="Proteomes" id="UP001162972">
    <property type="component" value="Chromosome 19"/>
</dbReference>
<dbReference type="EMBL" id="JAPFFJ010000007">
    <property type="protein sequence ID" value="KAJ6422453.1"/>
    <property type="molecule type" value="Genomic_DNA"/>
</dbReference>
<comment type="caution">
    <text evidence="1">The sequence shown here is derived from an EMBL/GenBank/DDBJ whole genome shotgun (WGS) entry which is preliminary data.</text>
</comment>
<dbReference type="PANTHER" id="PTHR46036">
    <property type="entry name" value="LACTOYLGLUTATHIONE LYASE"/>
    <property type="match status" value="1"/>
</dbReference>
<proteinExistence type="predicted"/>
<evidence type="ECO:0000313" key="1">
    <source>
        <dbReference type="EMBL" id="KAJ6422453.1"/>
    </source>
</evidence>
<dbReference type="AlphaFoldDB" id="A0AAD6KFG5"/>
<dbReference type="GO" id="GO:0019243">
    <property type="term" value="P:methylglyoxal catabolic process to D-lactate via S-lactoyl-glutathione"/>
    <property type="evidence" value="ECO:0007669"/>
    <property type="project" value="TreeGrafter"/>
</dbReference>
<reference evidence="1 2" key="1">
    <citation type="journal article" date="2023" name="Int. J. Mol. Sci.">
        <title>De Novo Assembly and Annotation of 11 Diverse Shrub Willow (Salix) Genomes Reveals Novel Gene Organization in Sex-Linked Regions.</title>
        <authorList>
            <person name="Hyden B."/>
            <person name="Feng K."/>
            <person name="Yates T.B."/>
            <person name="Jawdy S."/>
            <person name="Cereghino C."/>
            <person name="Smart L.B."/>
            <person name="Muchero W."/>
        </authorList>
    </citation>
    <scope>NUCLEOTIDE SEQUENCE [LARGE SCALE GENOMIC DNA]</scope>
    <source>
        <tissue evidence="1">Shoot tip</tissue>
    </source>
</reference>
<accession>A0AAD6KFG5</accession>
<dbReference type="PANTHER" id="PTHR46036:SF2">
    <property type="entry name" value="LACTOYLGLUTATHIONE LYASE GLX1"/>
    <property type="match status" value="1"/>
</dbReference>
<sequence length="86" mass="9833">MAEEAAKAMEPNADLLEWPKKDKHRLLHAVYSSGDLERTIKITLWAEERAKAMEPNADPLEWPKKDKHRLLHAVYSSVTLSVPLSE</sequence>
<protein>
    <submittedName>
        <fullName evidence="1">Uncharacterized protein</fullName>
    </submittedName>
</protein>
<evidence type="ECO:0000313" key="2">
    <source>
        <dbReference type="Proteomes" id="UP001162972"/>
    </source>
</evidence>